<keyword evidence="3" id="KW-1185">Reference proteome</keyword>
<proteinExistence type="predicted"/>
<dbReference type="InterPro" id="IPR024072">
    <property type="entry name" value="DHFR-like_dom_sf"/>
</dbReference>
<reference evidence="2 3" key="1">
    <citation type="submission" date="2023-08" db="EMBL/GenBank/DDBJ databases">
        <title>Microbacterium sp. nov., isolated from a waste landfill.</title>
        <authorList>
            <person name="Wen W."/>
        </authorList>
    </citation>
    <scope>NUCLEOTIDE SEQUENCE [LARGE SCALE GENOMIC DNA]</scope>
    <source>
        <strain evidence="2 3">ASV81</strain>
    </source>
</reference>
<gene>
    <name evidence="2" type="ORF">RBR11_09610</name>
</gene>
<dbReference type="PANTHER" id="PTHR38011:SF12">
    <property type="entry name" value="BIFUNCTIONAL DEAMINASE-REDUCTASE DOMAIN PROTEIN"/>
    <property type="match status" value="1"/>
</dbReference>
<evidence type="ECO:0000313" key="2">
    <source>
        <dbReference type="EMBL" id="MDQ4214168.1"/>
    </source>
</evidence>
<sequence>MAVRVDLNISLDGYATTTDQTPENPFGDDWGRLVAAYTATRTFRERVLGDRSGEGTTGVDDRYGAAYFEGIGAEIMGAGMFGLHNFPDDEDWRGWWGEEPPFRVPVFVLTHGRARPSIEFDNGTVFHFLDVSPEEALARAAEAAGGEDVRVGGGVTTVRSFLAAGLVDRLHVAIAPILLGRGLSLWEDLRGLEDGRTVTSEVAESGVVHVTFARD</sequence>
<dbReference type="Gene3D" id="3.40.430.10">
    <property type="entry name" value="Dihydrofolate Reductase, subunit A"/>
    <property type="match status" value="1"/>
</dbReference>
<evidence type="ECO:0000313" key="3">
    <source>
        <dbReference type="Proteomes" id="UP001230289"/>
    </source>
</evidence>
<dbReference type="Proteomes" id="UP001230289">
    <property type="component" value="Unassembled WGS sequence"/>
</dbReference>
<organism evidence="2 3">
    <name type="scientific">Microbacterium capsulatum</name>
    <dbReference type="NCBI Taxonomy" id="3041921"/>
    <lineage>
        <taxon>Bacteria</taxon>
        <taxon>Bacillati</taxon>
        <taxon>Actinomycetota</taxon>
        <taxon>Actinomycetes</taxon>
        <taxon>Micrococcales</taxon>
        <taxon>Microbacteriaceae</taxon>
        <taxon>Microbacterium</taxon>
    </lineage>
</organism>
<accession>A0ABU0XGD5</accession>
<comment type="caution">
    <text evidence="2">The sequence shown here is derived from an EMBL/GenBank/DDBJ whole genome shotgun (WGS) entry which is preliminary data.</text>
</comment>
<feature type="domain" description="Bacterial bifunctional deaminase-reductase C-terminal" evidence="1">
    <location>
        <begin position="3"/>
        <end position="187"/>
    </location>
</feature>
<dbReference type="PANTHER" id="PTHR38011">
    <property type="entry name" value="DIHYDROFOLATE REDUCTASE FAMILY PROTEIN (AFU_ORTHOLOGUE AFUA_8G06820)"/>
    <property type="match status" value="1"/>
</dbReference>
<evidence type="ECO:0000259" key="1">
    <source>
        <dbReference type="Pfam" id="PF01872"/>
    </source>
</evidence>
<dbReference type="InterPro" id="IPR002734">
    <property type="entry name" value="RibDG_C"/>
</dbReference>
<dbReference type="InterPro" id="IPR050765">
    <property type="entry name" value="Riboflavin_Biosynth_HTPR"/>
</dbReference>
<dbReference type="Pfam" id="PF01872">
    <property type="entry name" value="RibD_C"/>
    <property type="match status" value="1"/>
</dbReference>
<dbReference type="EMBL" id="JAVFCB010000005">
    <property type="protein sequence ID" value="MDQ4214168.1"/>
    <property type="molecule type" value="Genomic_DNA"/>
</dbReference>
<dbReference type="SUPFAM" id="SSF53597">
    <property type="entry name" value="Dihydrofolate reductase-like"/>
    <property type="match status" value="1"/>
</dbReference>
<name>A0ABU0XGD5_9MICO</name>
<dbReference type="RefSeq" id="WP_308489117.1">
    <property type="nucleotide sequence ID" value="NZ_JAVFCB010000005.1"/>
</dbReference>
<protein>
    <submittedName>
        <fullName evidence="2">Dihydrofolate reductase family protein</fullName>
    </submittedName>
</protein>